<organism evidence="6 7">
    <name type="scientific">Papaver somniferum</name>
    <name type="common">Opium poppy</name>
    <dbReference type="NCBI Taxonomy" id="3469"/>
    <lineage>
        <taxon>Eukaryota</taxon>
        <taxon>Viridiplantae</taxon>
        <taxon>Streptophyta</taxon>
        <taxon>Embryophyta</taxon>
        <taxon>Tracheophyta</taxon>
        <taxon>Spermatophyta</taxon>
        <taxon>Magnoliopsida</taxon>
        <taxon>Ranunculales</taxon>
        <taxon>Papaveraceae</taxon>
        <taxon>Papaveroideae</taxon>
        <taxon>Papaver</taxon>
    </lineage>
</organism>
<dbReference type="PRINTS" id="PR00463">
    <property type="entry name" value="EP450I"/>
</dbReference>
<keyword evidence="7" id="KW-1185">Reference proteome</keyword>
<comment type="cofactor">
    <cofactor evidence="5">
        <name>heme</name>
        <dbReference type="ChEBI" id="CHEBI:30413"/>
    </cofactor>
</comment>
<evidence type="ECO:0000313" key="6">
    <source>
        <dbReference type="EMBL" id="RZC49550.1"/>
    </source>
</evidence>
<feature type="binding site" description="axial binding residue" evidence="5">
    <location>
        <position position="536"/>
    </location>
    <ligand>
        <name>heme</name>
        <dbReference type="ChEBI" id="CHEBI:30413"/>
    </ligand>
    <ligandPart>
        <name>Fe</name>
        <dbReference type="ChEBI" id="CHEBI:18248"/>
    </ligandPart>
</feature>
<dbReference type="InterPro" id="IPR001128">
    <property type="entry name" value="Cyt_P450"/>
</dbReference>
<dbReference type="InterPro" id="IPR002401">
    <property type="entry name" value="Cyt_P450_E_grp-I"/>
</dbReference>
<name>A0A4Y7IP08_PAPSO</name>
<dbReference type="PANTHER" id="PTHR24296">
    <property type="entry name" value="CYTOCHROME P450"/>
    <property type="match status" value="1"/>
</dbReference>
<dbReference type="GO" id="GO:0033075">
    <property type="term" value="P:isoquinoline alkaloid biosynthetic process"/>
    <property type="evidence" value="ECO:0007669"/>
    <property type="project" value="UniProtKB-ARBA"/>
</dbReference>
<dbReference type="GO" id="GO:0005506">
    <property type="term" value="F:iron ion binding"/>
    <property type="evidence" value="ECO:0007669"/>
    <property type="project" value="InterPro"/>
</dbReference>
<dbReference type="GO" id="GO:0020037">
    <property type="term" value="F:heme binding"/>
    <property type="evidence" value="ECO:0007669"/>
    <property type="project" value="InterPro"/>
</dbReference>
<evidence type="ECO:0000256" key="5">
    <source>
        <dbReference type="PIRSR" id="PIRSR602401-1"/>
    </source>
</evidence>
<evidence type="ECO:0000256" key="3">
    <source>
        <dbReference type="ARBA" id="ARBA00023002"/>
    </source>
</evidence>
<sequence>MFNETLVIIPYTKFNFLLARNIFSFSSLCTLSENSEPQSFCYTTFLGFSMDQLSQLSSLLSSSSSNLNEYKIQISTFLISILFAYIFLHRWNQRNIKGPKSWPIVGAIIELQMNLHRMHDWLTDYFVESKTFKVQLPNITITFISEPANVEHVLKTNFNNYPKGEAFHELMEGFLGDGIFNSDGEMWRQQRMIASLEFASRNLRNFSTTVFRDYALILSGILHQASICANEIDMQELFMRMTLDSICKVGFGVEIGTLAHELPDDNRFAKAFECAISNVMLRFFNPLWRIKRFLNVGSEAVLAQSIQVINEFTFNLIDKRKAELHEVAKSNDSNGSKVKHDILSRFIELSENPDNQLTDKSLRDVIINFVMAGRDTTTSTLTWCIYMIMVNPNVAENIYKELIAFEENQANEVIGYEPEDLKSFTAKVTQFASLLTYDSLAKLSYLHATITETLRLFSAVPQDPKGVLEDDVLPDGTKVRAGDVVAYVPYAMGRMVYNWGPDATSFNPDRWFNEEGLFQSESPFKFTAFQAGPRTCLGKDSAYLQMKITLAILYRFFNFHLIPNHPVNYKIMTTLNMEHGLKLTITTRHS</sequence>
<keyword evidence="2 5" id="KW-0479">Metal-binding</keyword>
<dbReference type="GO" id="GO:0016705">
    <property type="term" value="F:oxidoreductase activity, acting on paired donors, with incorporation or reduction of molecular oxygen"/>
    <property type="evidence" value="ECO:0007669"/>
    <property type="project" value="InterPro"/>
</dbReference>
<dbReference type="OMA" id="ASICANE"/>
<evidence type="ECO:0000256" key="4">
    <source>
        <dbReference type="ARBA" id="ARBA00023004"/>
    </source>
</evidence>
<dbReference type="GO" id="GO:0004497">
    <property type="term" value="F:monooxygenase activity"/>
    <property type="evidence" value="ECO:0007669"/>
    <property type="project" value="InterPro"/>
</dbReference>
<dbReference type="InterPro" id="IPR036396">
    <property type="entry name" value="Cyt_P450_sf"/>
</dbReference>
<keyword evidence="4 5" id="KW-0408">Iron</keyword>
<dbReference type="SUPFAM" id="SSF48264">
    <property type="entry name" value="Cytochrome P450"/>
    <property type="match status" value="1"/>
</dbReference>
<reference evidence="6 7" key="1">
    <citation type="journal article" date="2018" name="Science">
        <title>The opium poppy genome and morphinan production.</title>
        <authorList>
            <person name="Guo L."/>
            <person name="Winzer T."/>
            <person name="Yang X."/>
            <person name="Li Y."/>
            <person name="Ning Z."/>
            <person name="He Z."/>
            <person name="Teodor R."/>
            <person name="Lu Y."/>
            <person name="Bowser T.A."/>
            <person name="Graham I.A."/>
            <person name="Ye K."/>
        </authorList>
    </citation>
    <scope>NUCLEOTIDE SEQUENCE [LARGE SCALE GENOMIC DNA]</scope>
    <source>
        <strain evidence="7">cv. HN1</strain>
        <tissue evidence="6">Leaves</tissue>
    </source>
</reference>
<evidence type="ECO:0000256" key="2">
    <source>
        <dbReference type="ARBA" id="ARBA00022723"/>
    </source>
</evidence>
<evidence type="ECO:0000313" key="7">
    <source>
        <dbReference type="Proteomes" id="UP000316621"/>
    </source>
</evidence>
<proteinExistence type="inferred from homology"/>
<accession>A0A4Y7IP08</accession>
<dbReference type="EMBL" id="CM010716">
    <property type="protein sequence ID" value="RZC49550.1"/>
    <property type="molecule type" value="Genomic_DNA"/>
</dbReference>
<keyword evidence="5" id="KW-0349">Heme</keyword>
<keyword evidence="3" id="KW-0560">Oxidoreductase</keyword>
<evidence type="ECO:0008006" key="8">
    <source>
        <dbReference type="Google" id="ProtNLM"/>
    </source>
</evidence>
<comment type="similarity">
    <text evidence="1">Belongs to the cytochrome P450 family.</text>
</comment>
<dbReference type="PRINTS" id="PR00385">
    <property type="entry name" value="P450"/>
</dbReference>
<protein>
    <recommendedName>
        <fullName evidence="8">Cytochrome P450</fullName>
    </recommendedName>
</protein>
<dbReference type="Gramene" id="RZC49550">
    <property type="protein sequence ID" value="RZC49550"/>
    <property type="gene ID" value="C5167_017983"/>
</dbReference>
<dbReference type="AlphaFoldDB" id="A0A4Y7IP08"/>
<evidence type="ECO:0000256" key="1">
    <source>
        <dbReference type="ARBA" id="ARBA00010617"/>
    </source>
</evidence>
<dbReference type="STRING" id="3469.A0A4Y7IP08"/>
<gene>
    <name evidence="6" type="ORF">C5167_017983</name>
</gene>
<dbReference type="CDD" id="cd11064">
    <property type="entry name" value="CYP86A"/>
    <property type="match status" value="1"/>
</dbReference>
<dbReference type="Gene3D" id="1.10.630.10">
    <property type="entry name" value="Cytochrome P450"/>
    <property type="match status" value="1"/>
</dbReference>
<dbReference type="Pfam" id="PF00067">
    <property type="entry name" value="p450"/>
    <property type="match status" value="1"/>
</dbReference>
<dbReference type="Proteomes" id="UP000316621">
    <property type="component" value="Chromosome 2"/>
</dbReference>